<gene>
    <name evidence="3" type="ORF">ENT66_07110</name>
</gene>
<accession>A0A7C4NU25</accession>
<dbReference type="Pfam" id="PF13204">
    <property type="entry name" value="Apiosidase"/>
    <property type="match status" value="1"/>
</dbReference>
<sequence length="442" mass="50581">MSLPSVRVSKNGRFLVTEDGSPFFYLGDTAWELFHRLTLEEADLYLTVRSNQGFNVIQAVILAELDGLHTPNANGHIPLIGDDPTKPNEYYFRHVDSIIKLAEKKGIYMGILPTWGDKVHSELWGIGPAIFDRSNAYLYGKFLGERYRDFNNIIWILGGDRPGEGYEDIWTSMAKGISEGLGRKPIITYHPTGGQSSSQWFHNIEWLSFNMWQSGHCLVDAPNWDMIRSDYDKTPIKPVIDGEPNYEGHPIDPYLRKWKPEYGRFTDYEVRKQAYRAVFSGACGHTYGHHSVWQMYDERYKPTTFPSVYWYEAIYAPGAKQMIHLKNLLLSFSYFTRIPAQDMLIGITPPPSPKDIDDRINDKRASYPVATRDKEGSYALIYFPLANQTLNIDTSSLLGHVIKASWFDPRTGERYYIGEFSKGTLKFTSPLGGPDWVLILEV</sequence>
<dbReference type="InterPro" id="IPR024749">
    <property type="entry name" value="Collagen-bd_put"/>
</dbReference>
<organism evidence="3">
    <name type="scientific">Thermodesulfobacterium geofontis</name>
    <dbReference type="NCBI Taxonomy" id="1295609"/>
    <lineage>
        <taxon>Bacteria</taxon>
        <taxon>Pseudomonadati</taxon>
        <taxon>Thermodesulfobacteriota</taxon>
        <taxon>Thermodesulfobacteria</taxon>
        <taxon>Thermodesulfobacteriales</taxon>
        <taxon>Thermodesulfobacteriaceae</taxon>
        <taxon>Thermodesulfobacterium</taxon>
    </lineage>
</organism>
<dbReference type="EMBL" id="DSZN01000108">
    <property type="protein sequence ID" value="HGQ86061.1"/>
    <property type="molecule type" value="Genomic_DNA"/>
</dbReference>
<evidence type="ECO:0000259" key="1">
    <source>
        <dbReference type="Pfam" id="PF12904"/>
    </source>
</evidence>
<reference evidence="3" key="1">
    <citation type="journal article" date="2020" name="mSystems">
        <title>Genome- and Community-Level Interaction Insights into Carbon Utilization and Element Cycling Functions of Hydrothermarchaeota in Hydrothermal Sediment.</title>
        <authorList>
            <person name="Zhou Z."/>
            <person name="Liu Y."/>
            <person name="Xu W."/>
            <person name="Pan J."/>
            <person name="Luo Z.H."/>
            <person name="Li M."/>
        </authorList>
    </citation>
    <scope>NUCLEOTIDE SEQUENCE [LARGE SCALE GENOMIC DNA]</scope>
    <source>
        <strain evidence="3">SpSt-6</strain>
    </source>
</reference>
<dbReference type="InterPro" id="IPR017853">
    <property type="entry name" value="GH"/>
</dbReference>
<dbReference type="Gene3D" id="3.20.20.80">
    <property type="entry name" value="Glycosidases"/>
    <property type="match status" value="1"/>
</dbReference>
<evidence type="ECO:0000259" key="2">
    <source>
        <dbReference type="Pfam" id="PF13204"/>
    </source>
</evidence>
<dbReference type="InterPro" id="IPR025277">
    <property type="entry name" value="Apiosidase-like_cat_dom"/>
</dbReference>
<feature type="domain" description="Putative collagen-binding" evidence="1">
    <location>
        <begin position="361"/>
        <end position="441"/>
    </location>
</feature>
<dbReference type="Pfam" id="PF12904">
    <property type="entry name" value="Collagen_bind_2"/>
    <property type="match status" value="1"/>
</dbReference>
<feature type="domain" description="Apiosidase-like catalytic" evidence="2">
    <location>
        <begin position="9"/>
        <end position="335"/>
    </location>
</feature>
<dbReference type="PANTHER" id="PTHR37836">
    <property type="entry name" value="LMO1036 PROTEIN"/>
    <property type="match status" value="1"/>
</dbReference>
<dbReference type="AlphaFoldDB" id="A0A7C4NU25"/>
<name>A0A7C4NU25_9BACT</name>
<evidence type="ECO:0000313" key="3">
    <source>
        <dbReference type="EMBL" id="HGQ86061.1"/>
    </source>
</evidence>
<proteinExistence type="predicted"/>
<comment type="caution">
    <text evidence="3">The sequence shown here is derived from an EMBL/GenBank/DDBJ whole genome shotgun (WGS) entry which is preliminary data.</text>
</comment>
<dbReference type="PANTHER" id="PTHR37836:SF3">
    <property type="entry name" value="ENDOGLUCANASE"/>
    <property type="match status" value="1"/>
</dbReference>
<dbReference type="SUPFAM" id="SSF51445">
    <property type="entry name" value="(Trans)glycosidases"/>
    <property type="match status" value="1"/>
</dbReference>
<protein>
    <submittedName>
        <fullName evidence="3">DUF4038 domain-containing protein</fullName>
    </submittedName>
</protein>